<proteinExistence type="predicted"/>
<dbReference type="EMBL" id="JAKOGI010000034">
    <property type="protein sequence ID" value="KAJ8447887.1"/>
    <property type="molecule type" value="Genomic_DNA"/>
</dbReference>
<organism evidence="1 2">
    <name type="scientific">Carnegiea gigantea</name>
    <dbReference type="NCBI Taxonomy" id="171969"/>
    <lineage>
        <taxon>Eukaryota</taxon>
        <taxon>Viridiplantae</taxon>
        <taxon>Streptophyta</taxon>
        <taxon>Embryophyta</taxon>
        <taxon>Tracheophyta</taxon>
        <taxon>Spermatophyta</taxon>
        <taxon>Magnoliopsida</taxon>
        <taxon>eudicotyledons</taxon>
        <taxon>Gunneridae</taxon>
        <taxon>Pentapetalae</taxon>
        <taxon>Caryophyllales</taxon>
        <taxon>Cactineae</taxon>
        <taxon>Cactaceae</taxon>
        <taxon>Cactoideae</taxon>
        <taxon>Echinocereeae</taxon>
        <taxon>Carnegiea</taxon>
    </lineage>
</organism>
<comment type="caution">
    <text evidence="1">The sequence shown here is derived from an EMBL/GenBank/DDBJ whole genome shotgun (WGS) entry which is preliminary data.</text>
</comment>
<protein>
    <submittedName>
        <fullName evidence="1">Uncharacterized protein</fullName>
    </submittedName>
</protein>
<accession>A0A9Q1KSJ9</accession>
<evidence type="ECO:0000313" key="1">
    <source>
        <dbReference type="EMBL" id="KAJ8447887.1"/>
    </source>
</evidence>
<dbReference type="AlphaFoldDB" id="A0A9Q1KSJ9"/>
<evidence type="ECO:0000313" key="2">
    <source>
        <dbReference type="Proteomes" id="UP001153076"/>
    </source>
</evidence>
<name>A0A9Q1KSJ9_9CARY</name>
<keyword evidence="2" id="KW-1185">Reference proteome</keyword>
<gene>
    <name evidence="1" type="ORF">Cgig2_012022</name>
</gene>
<sequence>MLQPRNIQFTAGMEVVANTERAALLGNIIGQPAEAAGPHNLNFESSGNIFMVVVNKVEDSSVNSLCHHSVDFDGLPPWDLYRVIDYCSKGVGGSEPLALLCQKARKRRSLTPSRKQVDKDLTALPNLTVQNWTSMTVTDSVTMTMVGSEQVDRKQKKNDLSTHLEQEEGNGLLPRITVTVKHPGRHSNKLSALSRKLGGPVLINTCRTGMASDAAIACDFAIPTGMFDHECLSKHRISNTDSWASPLPDLNAATKWGIHAVVASDI</sequence>
<dbReference type="Proteomes" id="UP001153076">
    <property type="component" value="Unassembled WGS sequence"/>
</dbReference>
<reference evidence="1" key="1">
    <citation type="submission" date="2022-04" db="EMBL/GenBank/DDBJ databases">
        <title>Carnegiea gigantea Genome sequencing and assembly v2.</title>
        <authorList>
            <person name="Copetti D."/>
            <person name="Sanderson M.J."/>
            <person name="Burquez A."/>
            <person name="Wojciechowski M.F."/>
        </authorList>
    </citation>
    <scope>NUCLEOTIDE SEQUENCE</scope>
    <source>
        <strain evidence="1">SGP5-SGP5p</strain>
        <tissue evidence="1">Aerial part</tissue>
    </source>
</reference>